<keyword evidence="3" id="KW-0479">Metal-binding</keyword>
<dbReference type="CDD" id="cd00947">
    <property type="entry name" value="TBP_aldolase_IIB"/>
    <property type="match status" value="1"/>
</dbReference>
<feature type="binding site" evidence="3">
    <location>
        <position position="181"/>
    </location>
    <ligand>
        <name>Zn(2+)</name>
        <dbReference type="ChEBI" id="CHEBI:29105"/>
        <label>1</label>
        <note>catalytic</note>
    </ligand>
</feature>
<dbReference type="EMBL" id="DF820469">
    <property type="protein sequence ID" value="GAK59088.1"/>
    <property type="molecule type" value="Genomic_DNA"/>
</dbReference>
<keyword evidence="5" id="KW-1185">Reference proteome</keyword>
<dbReference type="Gene3D" id="3.20.20.70">
    <property type="entry name" value="Aldolase class I"/>
    <property type="match status" value="1"/>
</dbReference>
<reference evidence="4" key="1">
    <citation type="journal article" date="2015" name="PeerJ">
        <title>First genomic representation of candidate bacterial phylum KSB3 points to enhanced environmental sensing as a trigger of wastewater bulking.</title>
        <authorList>
            <person name="Sekiguchi Y."/>
            <person name="Ohashi A."/>
            <person name="Parks D.H."/>
            <person name="Yamauchi T."/>
            <person name="Tyson G.W."/>
            <person name="Hugenholtz P."/>
        </authorList>
    </citation>
    <scope>NUCLEOTIDE SEQUENCE [LARGE SCALE GENOMIC DNA]</scope>
</reference>
<dbReference type="Pfam" id="PF01116">
    <property type="entry name" value="F_bP_aldolase"/>
    <property type="match status" value="1"/>
</dbReference>
<sequence>MSIVNAKEMLLEATKGKYSVGAFNITNLIQMEAVVEAAVEKKAPLIIQTSVTPSKFLGRDVLVAIYRTLAGAAPIPICLHLDHSTDVKYCKQCADAGYTNIMIDASKQEFEENVRQTKEICDYCHALGGISVEGELGTVSGVEDQVKVVENEAALCSPDQAIEFIERTGVDLFAPAIGTAHGVYKTKNPKIDFERFEKIAKLINGQGVKVPLVVHGGTGLPPDYVERLVALGGSKFNVSTELKYTLIDTTFDYISKNREQYDPGKIDIAVKDAIRKAVGRWIDMLGSAGKA</sequence>
<dbReference type="SUPFAM" id="SSF51569">
    <property type="entry name" value="Aldolase"/>
    <property type="match status" value="1"/>
</dbReference>
<feature type="binding site" evidence="2">
    <location>
        <begin position="216"/>
        <end position="218"/>
    </location>
    <ligand>
        <name>dihydroxyacetone phosphate</name>
        <dbReference type="ChEBI" id="CHEBI:57642"/>
    </ligand>
</feature>
<feature type="binding site" evidence="2">
    <location>
        <begin position="237"/>
        <end position="240"/>
    </location>
    <ligand>
        <name>dihydroxyacetone phosphate</name>
        <dbReference type="ChEBI" id="CHEBI:57642"/>
    </ligand>
</feature>
<dbReference type="AlphaFoldDB" id="A0A081C3D3"/>
<feature type="binding site" evidence="3">
    <location>
        <position position="215"/>
    </location>
    <ligand>
        <name>Zn(2+)</name>
        <dbReference type="ChEBI" id="CHEBI:29105"/>
        <label>1</label>
        <note>catalytic</note>
    </ligand>
</feature>
<evidence type="ECO:0000256" key="1">
    <source>
        <dbReference type="PIRSR" id="PIRSR001359-1"/>
    </source>
</evidence>
<feature type="binding site" evidence="3">
    <location>
        <position position="135"/>
    </location>
    <ligand>
        <name>Zn(2+)</name>
        <dbReference type="ChEBI" id="CHEBI:29105"/>
        <label>2</label>
    </ligand>
</feature>
<dbReference type="HOGENOM" id="CLU_040088_0_1_0"/>
<dbReference type="Proteomes" id="UP000030661">
    <property type="component" value="Unassembled WGS sequence"/>
</dbReference>
<gene>
    <name evidence="4" type="ORF">U27_06064</name>
</gene>
<feature type="binding site" evidence="2">
    <location>
        <position position="182"/>
    </location>
    <ligand>
        <name>dihydroxyacetone phosphate</name>
        <dbReference type="ChEBI" id="CHEBI:57642"/>
    </ligand>
</feature>
<name>A0A081C3D3_VECG1</name>
<dbReference type="NCBIfam" id="TIGR00167">
    <property type="entry name" value="cbbA"/>
    <property type="match status" value="1"/>
</dbReference>
<dbReference type="InterPro" id="IPR000771">
    <property type="entry name" value="FBA_II"/>
</dbReference>
<dbReference type="PANTHER" id="PTHR30304">
    <property type="entry name" value="D-TAGATOSE-1,6-BISPHOSPHATE ALDOLASE"/>
    <property type="match status" value="1"/>
</dbReference>
<dbReference type="InterPro" id="IPR013785">
    <property type="entry name" value="Aldolase_TIM"/>
</dbReference>
<evidence type="ECO:0000313" key="4">
    <source>
        <dbReference type="EMBL" id="GAK59088.1"/>
    </source>
</evidence>
<protein>
    <submittedName>
        <fullName evidence="4">Fructose-bisphosphate aldolase</fullName>
    </submittedName>
</protein>
<dbReference type="GO" id="GO:0016832">
    <property type="term" value="F:aldehyde-lyase activity"/>
    <property type="evidence" value="ECO:0007669"/>
    <property type="project" value="InterPro"/>
</dbReference>
<feature type="binding site" evidence="3">
    <location>
        <position position="83"/>
    </location>
    <ligand>
        <name>Zn(2+)</name>
        <dbReference type="ChEBI" id="CHEBI:29105"/>
        <label>1</label>
        <note>catalytic</note>
    </ligand>
</feature>
<evidence type="ECO:0000256" key="3">
    <source>
        <dbReference type="PIRSR" id="PIRSR001359-3"/>
    </source>
</evidence>
<dbReference type="GO" id="GO:0008270">
    <property type="term" value="F:zinc ion binding"/>
    <property type="evidence" value="ECO:0007669"/>
    <property type="project" value="InterPro"/>
</dbReference>
<accession>A0A081C3D3</accession>
<evidence type="ECO:0000256" key="2">
    <source>
        <dbReference type="PIRSR" id="PIRSR001359-2"/>
    </source>
</evidence>
<organism evidence="4">
    <name type="scientific">Vecturithrix granuli</name>
    <dbReference type="NCBI Taxonomy" id="1499967"/>
    <lineage>
        <taxon>Bacteria</taxon>
        <taxon>Candidatus Moduliflexota</taxon>
        <taxon>Candidatus Vecturitrichia</taxon>
        <taxon>Candidatus Vecturitrichales</taxon>
        <taxon>Candidatus Vecturitrichaceae</taxon>
        <taxon>Candidatus Vecturithrix</taxon>
    </lineage>
</organism>
<dbReference type="GO" id="GO:0005975">
    <property type="term" value="P:carbohydrate metabolic process"/>
    <property type="evidence" value="ECO:0007669"/>
    <property type="project" value="InterPro"/>
</dbReference>
<dbReference type="PIRSF" id="PIRSF001359">
    <property type="entry name" value="F_bP_aldolase_II"/>
    <property type="match status" value="1"/>
</dbReference>
<evidence type="ECO:0000313" key="5">
    <source>
        <dbReference type="Proteomes" id="UP000030661"/>
    </source>
</evidence>
<proteinExistence type="predicted"/>
<dbReference type="InterPro" id="IPR050246">
    <property type="entry name" value="Class_II_FBP_aldolase"/>
</dbReference>
<feature type="binding site" evidence="3">
    <location>
        <position position="104"/>
    </location>
    <ligand>
        <name>Zn(2+)</name>
        <dbReference type="ChEBI" id="CHEBI:29105"/>
        <label>2</label>
    </ligand>
</feature>
<dbReference type="eggNOG" id="COG0191">
    <property type="taxonomic scope" value="Bacteria"/>
</dbReference>
<keyword evidence="3" id="KW-0862">Zinc</keyword>
<comment type="cofactor">
    <cofactor evidence="3">
        <name>Zn(2+)</name>
        <dbReference type="ChEBI" id="CHEBI:29105"/>
    </cofactor>
    <text evidence="3">Binds 2 Zn(2+) ions per subunit. One is catalytic and the other provides a structural contribution.</text>
</comment>
<feature type="active site" description="Proton donor" evidence="1">
    <location>
        <position position="82"/>
    </location>
</feature>
<dbReference type="STRING" id="1499967.U27_06064"/>
<dbReference type="PANTHER" id="PTHR30304:SF0">
    <property type="entry name" value="D-TAGATOSE-1,6-BISPHOSPHATE ALDOLASE SUBUNIT GATY-RELATED"/>
    <property type="match status" value="1"/>
</dbReference>